<organism evidence="1 2">
    <name type="scientific">Okeania hirsuta</name>
    <dbReference type="NCBI Taxonomy" id="1458930"/>
    <lineage>
        <taxon>Bacteria</taxon>
        <taxon>Bacillati</taxon>
        <taxon>Cyanobacteriota</taxon>
        <taxon>Cyanophyceae</taxon>
        <taxon>Oscillatoriophycideae</taxon>
        <taxon>Oscillatoriales</taxon>
        <taxon>Microcoleaceae</taxon>
        <taxon>Okeania</taxon>
    </lineage>
</organism>
<dbReference type="RefSeq" id="WP_124142760.1">
    <property type="nucleotide sequence ID" value="NZ_CAWOKI010000035.1"/>
</dbReference>
<evidence type="ECO:0000313" key="2">
    <source>
        <dbReference type="Proteomes" id="UP000269154"/>
    </source>
</evidence>
<accession>A0A3N6PGK7</accession>
<name>A0A3N6PGK7_9CYAN</name>
<protein>
    <submittedName>
        <fullName evidence="1">Uncharacterized protein</fullName>
    </submittedName>
</protein>
<sequence length="77" mass="8808">MLSLEIKDTLSSIKNMKNLAQINQESIWKKHIVKTKRKGYFRNIQEVKVVAKVANMGLEPSRSKSFTSKVWVVSSSL</sequence>
<keyword evidence="2" id="KW-1185">Reference proteome</keyword>
<proteinExistence type="predicted"/>
<gene>
    <name evidence="1" type="ORF">D5R40_08220</name>
</gene>
<dbReference type="OrthoDB" id="9968210at2"/>
<evidence type="ECO:0000313" key="1">
    <source>
        <dbReference type="EMBL" id="RQH48223.1"/>
    </source>
</evidence>
<dbReference type="Proteomes" id="UP000269154">
    <property type="component" value="Unassembled WGS sequence"/>
</dbReference>
<dbReference type="EMBL" id="RCBY01000032">
    <property type="protein sequence ID" value="RQH48223.1"/>
    <property type="molecule type" value="Genomic_DNA"/>
</dbReference>
<comment type="caution">
    <text evidence="1">The sequence shown here is derived from an EMBL/GenBank/DDBJ whole genome shotgun (WGS) entry which is preliminary data.</text>
</comment>
<reference evidence="1 2" key="1">
    <citation type="journal article" date="2018" name="ACS Chem. Biol.">
        <title>Ketoreductase domain dysfunction expands chemodiversity: malyngamide biosynthesis in the cyanobacterium Okeania hirsuta.</title>
        <authorList>
            <person name="Moss N.A."/>
            <person name="Leao T."/>
            <person name="Rankin M."/>
            <person name="McCullough T.M."/>
            <person name="Qu P."/>
            <person name="Korobeynikov A."/>
            <person name="Smith J.L."/>
            <person name="Gerwick L."/>
            <person name="Gerwick W.H."/>
        </authorList>
    </citation>
    <scope>NUCLEOTIDE SEQUENCE [LARGE SCALE GENOMIC DNA]</scope>
    <source>
        <strain evidence="1 2">PAB10Feb10-1</strain>
    </source>
</reference>
<dbReference type="AlphaFoldDB" id="A0A3N6PGK7"/>